<name>A0ABQ0C922_9PROT</name>
<reference evidence="2 3" key="2">
    <citation type="submission" date="2024-09" db="EMBL/GenBank/DDBJ databases">
        <title>Draft genome sequence of Candidatus Magnetaquicoccaceae bacterium FCR-1.</title>
        <authorList>
            <person name="Shimoshige H."/>
            <person name="Shimamura S."/>
            <person name="Taoka A."/>
            <person name="Kobayashi H."/>
            <person name="Maekawa T."/>
        </authorList>
    </citation>
    <scope>NUCLEOTIDE SEQUENCE [LARGE SCALE GENOMIC DNA]</scope>
    <source>
        <strain evidence="2 3">FCR-1</strain>
    </source>
</reference>
<sequence>MPKTFSAFMVQFIAYACFFGVIFVLSTSPAYEYLKPGQAEVKLAFKHTSQREEPCQEITPEELQKLPPNMRKPKNCPRKRAPIYIELLLDDNFLATRTFIPPGVSQDMSTFVYAKFSLPAGEHKLTVRMRDSARTDNGFDFIEETRRDWRPGQGIRIEFDESVDRFVIN</sequence>
<keyword evidence="1" id="KW-0812">Transmembrane</keyword>
<evidence type="ECO:0008006" key="4">
    <source>
        <dbReference type="Google" id="ProtNLM"/>
    </source>
</evidence>
<keyword evidence="3" id="KW-1185">Reference proteome</keyword>
<organism evidence="2 3">
    <name type="scientific">Candidatus Magnetaquiglobus chichijimensis</name>
    <dbReference type="NCBI Taxonomy" id="3141448"/>
    <lineage>
        <taxon>Bacteria</taxon>
        <taxon>Pseudomonadati</taxon>
        <taxon>Pseudomonadota</taxon>
        <taxon>Magnetococcia</taxon>
        <taxon>Magnetococcales</taxon>
        <taxon>Candidatus Magnetaquicoccaceae</taxon>
        <taxon>Candidatus Magnetaquiglobus</taxon>
    </lineage>
</organism>
<feature type="transmembrane region" description="Helical" evidence="1">
    <location>
        <begin position="6"/>
        <end position="25"/>
    </location>
</feature>
<dbReference type="PROSITE" id="PS51257">
    <property type="entry name" value="PROKAR_LIPOPROTEIN"/>
    <property type="match status" value="1"/>
</dbReference>
<dbReference type="RefSeq" id="WP_420905083.1">
    <property type="nucleotide sequence ID" value="NZ_BAAFGK010000004.1"/>
</dbReference>
<keyword evidence="1" id="KW-0472">Membrane</keyword>
<evidence type="ECO:0000313" key="3">
    <source>
        <dbReference type="Proteomes" id="UP001628193"/>
    </source>
</evidence>
<dbReference type="EMBL" id="BAAFGK010000004">
    <property type="protein sequence ID" value="GAB0057393.1"/>
    <property type="molecule type" value="Genomic_DNA"/>
</dbReference>
<reference evidence="2 3" key="1">
    <citation type="submission" date="2024-05" db="EMBL/GenBank/DDBJ databases">
        <authorList>
            <consortium name="Candidatus Magnetaquicoccaceae bacterium FCR-1 genome sequencing consortium"/>
            <person name="Shimoshige H."/>
            <person name="Shimamura S."/>
            <person name="Taoka A."/>
            <person name="Kobayashi H."/>
            <person name="Maekawa T."/>
        </authorList>
    </citation>
    <scope>NUCLEOTIDE SEQUENCE [LARGE SCALE GENOMIC DNA]</scope>
    <source>
        <strain evidence="2 3">FCR-1</strain>
    </source>
</reference>
<evidence type="ECO:0000313" key="2">
    <source>
        <dbReference type="EMBL" id="GAB0057393.1"/>
    </source>
</evidence>
<keyword evidence="1" id="KW-1133">Transmembrane helix</keyword>
<protein>
    <recommendedName>
        <fullName evidence="4">Secreted protein</fullName>
    </recommendedName>
</protein>
<gene>
    <name evidence="2" type="ORF">SIID45300_01720</name>
</gene>
<proteinExistence type="predicted"/>
<dbReference type="Proteomes" id="UP001628193">
    <property type="component" value="Unassembled WGS sequence"/>
</dbReference>
<evidence type="ECO:0000256" key="1">
    <source>
        <dbReference type="SAM" id="Phobius"/>
    </source>
</evidence>
<comment type="caution">
    <text evidence="2">The sequence shown here is derived from an EMBL/GenBank/DDBJ whole genome shotgun (WGS) entry which is preliminary data.</text>
</comment>
<accession>A0ABQ0C922</accession>